<dbReference type="InterPro" id="IPR051198">
    <property type="entry name" value="BchE-like"/>
</dbReference>
<organism evidence="8 9">
    <name type="scientific">Dissulfurispira thermophila</name>
    <dbReference type="NCBI Taxonomy" id="2715679"/>
    <lineage>
        <taxon>Bacteria</taxon>
        <taxon>Pseudomonadati</taxon>
        <taxon>Nitrospirota</taxon>
        <taxon>Thermodesulfovibrionia</taxon>
        <taxon>Thermodesulfovibrionales</taxon>
        <taxon>Dissulfurispiraceae</taxon>
        <taxon>Dissulfurispira</taxon>
    </lineage>
</organism>
<dbReference type="GO" id="GO:0005829">
    <property type="term" value="C:cytosol"/>
    <property type="evidence" value="ECO:0007669"/>
    <property type="project" value="TreeGrafter"/>
</dbReference>
<dbReference type="InterPro" id="IPR006158">
    <property type="entry name" value="Cobalamin-bd"/>
</dbReference>
<keyword evidence="9" id="KW-1185">Reference proteome</keyword>
<dbReference type="Pfam" id="PF04055">
    <property type="entry name" value="Radical_SAM"/>
    <property type="match status" value="1"/>
</dbReference>
<dbReference type="InterPro" id="IPR034466">
    <property type="entry name" value="Methyltransferase_Class_B"/>
</dbReference>
<dbReference type="EMBL" id="AP022873">
    <property type="protein sequence ID" value="BCB96021.1"/>
    <property type="molecule type" value="Genomic_DNA"/>
</dbReference>
<proteinExistence type="predicted"/>
<feature type="domain" description="B12-binding" evidence="6">
    <location>
        <begin position="12"/>
        <end position="146"/>
    </location>
</feature>
<dbReference type="SFLD" id="SFLDG01082">
    <property type="entry name" value="B12-binding_domain_containing"/>
    <property type="match status" value="1"/>
</dbReference>
<dbReference type="RefSeq" id="WP_203473475.1">
    <property type="nucleotide sequence ID" value="NZ_AP022873.1"/>
</dbReference>
<dbReference type="Gene3D" id="3.40.50.280">
    <property type="entry name" value="Cobalamin-binding domain"/>
    <property type="match status" value="1"/>
</dbReference>
<keyword evidence="5" id="KW-0411">Iron-sulfur</keyword>
<dbReference type="CDD" id="cd01335">
    <property type="entry name" value="Radical_SAM"/>
    <property type="match status" value="1"/>
</dbReference>
<gene>
    <name evidence="8" type="ORF">JZK55_09430</name>
</gene>
<dbReference type="SFLD" id="SFLDS00029">
    <property type="entry name" value="Radical_SAM"/>
    <property type="match status" value="1"/>
</dbReference>
<evidence type="ECO:0000313" key="8">
    <source>
        <dbReference type="EMBL" id="BCB96021.1"/>
    </source>
</evidence>
<name>A0A7G1H1P0_9BACT</name>
<dbReference type="InterPro" id="IPR058240">
    <property type="entry name" value="rSAM_sf"/>
</dbReference>
<evidence type="ECO:0000259" key="7">
    <source>
        <dbReference type="PROSITE" id="PS51918"/>
    </source>
</evidence>
<dbReference type="GO" id="GO:0031419">
    <property type="term" value="F:cobalamin binding"/>
    <property type="evidence" value="ECO:0007669"/>
    <property type="project" value="InterPro"/>
</dbReference>
<accession>A0A7G1H1P0</accession>
<keyword evidence="4" id="KW-0408">Iron</keyword>
<dbReference type="Gene3D" id="3.80.30.20">
    <property type="entry name" value="tm_1862 like domain"/>
    <property type="match status" value="1"/>
</dbReference>
<dbReference type="SUPFAM" id="SSF52242">
    <property type="entry name" value="Cobalamin (vitamin B12)-binding domain"/>
    <property type="match status" value="1"/>
</dbReference>
<dbReference type="GO" id="GO:0051539">
    <property type="term" value="F:4 iron, 4 sulfur cluster binding"/>
    <property type="evidence" value="ECO:0007669"/>
    <property type="project" value="UniProtKB-KW"/>
</dbReference>
<evidence type="ECO:0000256" key="5">
    <source>
        <dbReference type="ARBA" id="ARBA00023014"/>
    </source>
</evidence>
<keyword evidence="3" id="KW-0479">Metal-binding</keyword>
<dbReference type="PROSITE" id="PS51918">
    <property type="entry name" value="RADICAL_SAM"/>
    <property type="match status" value="1"/>
</dbReference>
<sequence>MKRKKVMLITPPYHSGVVESAGTWLNLGFVYIAESLRKAGYDVEIYDAMSYFNDYTDIAKRIETHKPDVVATTAITASINDCIEICRLSKQINPKVITVLGNVHPTFMWEEILNEHHTCVDYIVRGEGEITLPELLNCYFSRGNVSKIKGIAFWDGSRASATLAREYITDLDSIEGAWDLVDWSIYTYRPKPDSVLAIVNSSRGCNQYCSFCSQQLFWSRKWRAKSPEVFVSELEHIHTKYDVNAAMIADETPTYDRQRWERILDLLIERSMDIELFMETRVKDIVRDRDILWKYREAGIVHIYVGVESTSPDTLKRFEKDVSIEESRLAIELINKHDIISETSFVLGMPDETMASINMTVELAKHYNPDMAFFLAIAPWPYANIYKELEPYVATKDYSKYNLIEPVVKPAGMTIDELRDGLNRATRLFYMDKFSRLKNMTSFKRDYLIAVMKLLMEHSYIGSQIKSIHDSMPEEMKRFIRDFAEHFSPIP</sequence>
<keyword evidence="2" id="KW-0949">S-adenosyl-L-methionine</keyword>
<dbReference type="GO" id="GO:0003824">
    <property type="term" value="F:catalytic activity"/>
    <property type="evidence" value="ECO:0007669"/>
    <property type="project" value="InterPro"/>
</dbReference>
<reference evidence="8 9" key="1">
    <citation type="submission" date="2020-03" db="EMBL/GenBank/DDBJ databases">
        <title>Complete genome sequences of two sulfur-disproportionating bacterial strains T55J and Mzg5.</title>
        <authorList>
            <person name="Umezawa K."/>
            <person name="Kojima H."/>
            <person name="Kato Y."/>
            <person name="Fukui M."/>
        </authorList>
    </citation>
    <scope>NUCLEOTIDE SEQUENCE [LARGE SCALE GENOMIC DNA]</scope>
    <source>
        <strain evidence="8 9">T55J</strain>
    </source>
</reference>
<dbReference type="Pfam" id="PF02310">
    <property type="entry name" value="B12-binding"/>
    <property type="match status" value="1"/>
</dbReference>
<dbReference type="SUPFAM" id="SSF102114">
    <property type="entry name" value="Radical SAM enzymes"/>
    <property type="match status" value="1"/>
</dbReference>
<dbReference type="CDD" id="cd02068">
    <property type="entry name" value="radical_SAM_B12_BD"/>
    <property type="match status" value="1"/>
</dbReference>
<evidence type="ECO:0000256" key="1">
    <source>
        <dbReference type="ARBA" id="ARBA00001966"/>
    </source>
</evidence>
<evidence type="ECO:0000256" key="2">
    <source>
        <dbReference type="ARBA" id="ARBA00022691"/>
    </source>
</evidence>
<evidence type="ECO:0000313" key="9">
    <source>
        <dbReference type="Proteomes" id="UP000516360"/>
    </source>
</evidence>
<dbReference type="InterPro" id="IPR023404">
    <property type="entry name" value="rSAM_horseshoe"/>
</dbReference>
<dbReference type="InterPro" id="IPR036724">
    <property type="entry name" value="Cobalamin-bd_sf"/>
</dbReference>
<dbReference type="SFLD" id="SFLDG01123">
    <property type="entry name" value="methyltransferase_(Class_B)"/>
    <property type="match status" value="1"/>
</dbReference>
<dbReference type="AlphaFoldDB" id="A0A7G1H1P0"/>
<feature type="domain" description="Radical SAM core" evidence="7">
    <location>
        <begin position="191"/>
        <end position="416"/>
    </location>
</feature>
<dbReference type="PANTHER" id="PTHR43409:SF13">
    <property type="entry name" value="ANAEROBIC MAGNESIUM-PROTOPORPHYRIN IX MONOMETHYL ESTER CYCLASE"/>
    <property type="match status" value="1"/>
</dbReference>
<evidence type="ECO:0000259" key="6">
    <source>
        <dbReference type="PROSITE" id="PS51332"/>
    </source>
</evidence>
<evidence type="ECO:0000256" key="4">
    <source>
        <dbReference type="ARBA" id="ARBA00023004"/>
    </source>
</evidence>
<evidence type="ECO:0000256" key="3">
    <source>
        <dbReference type="ARBA" id="ARBA00022723"/>
    </source>
</evidence>
<protein>
    <submittedName>
        <fullName evidence="8">Magnesium-protoporphyrin IX monomethyl ester cyclase</fullName>
    </submittedName>
</protein>
<dbReference type="Proteomes" id="UP000516360">
    <property type="component" value="Chromosome"/>
</dbReference>
<dbReference type="SMART" id="SM00729">
    <property type="entry name" value="Elp3"/>
    <property type="match status" value="1"/>
</dbReference>
<dbReference type="KEGG" id="dtp:JZK55_09430"/>
<dbReference type="InterPro" id="IPR006638">
    <property type="entry name" value="Elp3/MiaA/NifB-like_rSAM"/>
</dbReference>
<dbReference type="PANTHER" id="PTHR43409">
    <property type="entry name" value="ANAEROBIC MAGNESIUM-PROTOPORPHYRIN IX MONOMETHYL ESTER CYCLASE-RELATED"/>
    <property type="match status" value="1"/>
</dbReference>
<comment type="cofactor">
    <cofactor evidence="1">
        <name>[4Fe-4S] cluster</name>
        <dbReference type="ChEBI" id="CHEBI:49883"/>
    </cofactor>
</comment>
<dbReference type="InterPro" id="IPR007197">
    <property type="entry name" value="rSAM"/>
</dbReference>
<dbReference type="PROSITE" id="PS51332">
    <property type="entry name" value="B12_BINDING"/>
    <property type="match status" value="1"/>
</dbReference>
<dbReference type="GO" id="GO:0046872">
    <property type="term" value="F:metal ion binding"/>
    <property type="evidence" value="ECO:0007669"/>
    <property type="project" value="UniProtKB-KW"/>
</dbReference>